<dbReference type="PROSITE" id="PS51257">
    <property type="entry name" value="PROKAR_LIPOPROTEIN"/>
    <property type="match status" value="1"/>
</dbReference>
<dbReference type="RefSeq" id="WP_022004873.1">
    <property type="nucleotide sequence ID" value="NZ_VSTG01000001.1"/>
</dbReference>
<dbReference type="Proteomes" id="UP000324325">
    <property type="component" value="Unassembled WGS sequence"/>
</dbReference>
<comment type="caution">
    <text evidence="2">The sequence shown here is derived from an EMBL/GenBank/DDBJ whole genome shotgun (WGS) entry which is preliminary data.</text>
</comment>
<sequence>MKKKVVIFMSILSIFAGLTGCGKSKEPVESNKESEVVSESAVQESEQTEEATEAAPEVEHRTGDAIVGVSDKDISDLDPVFWKSVVNDATGKWRYATISDDVNISDYALSYYKEYFKSDDEVHAIINFANKTTTRINCGGDRLLISVLDYVDGEEHDAKKMFGGTPLESYCVYLDNGDIEKTE</sequence>
<accession>A0A5S4VPB2</accession>
<reference evidence="2 3" key="2">
    <citation type="submission" date="2019-09" db="EMBL/GenBank/DDBJ databases">
        <title>Strain-level analysis of Eubacterium rectale using genomes from metagenomes.</title>
        <authorList>
            <person name="Karcher N."/>
            <person name="Segata N."/>
        </authorList>
    </citation>
    <scope>NUCLEOTIDE SEQUENCE [LARGE SCALE GENOMIC DNA]</scope>
    <source>
        <strain evidence="2 3">L2-21</strain>
    </source>
</reference>
<feature type="region of interest" description="Disordered" evidence="1">
    <location>
        <begin position="22"/>
        <end position="59"/>
    </location>
</feature>
<evidence type="ECO:0008006" key="4">
    <source>
        <dbReference type="Google" id="ProtNLM"/>
    </source>
</evidence>
<evidence type="ECO:0000313" key="3">
    <source>
        <dbReference type="Proteomes" id="UP000324325"/>
    </source>
</evidence>
<feature type="compositionally biased region" description="Basic and acidic residues" evidence="1">
    <location>
        <begin position="23"/>
        <end position="35"/>
    </location>
</feature>
<dbReference type="AlphaFoldDB" id="A0A5S4VPB2"/>
<evidence type="ECO:0000313" key="2">
    <source>
        <dbReference type="EMBL" id="TYL60089.1"/>
    </source>
</evidence>
<reference evidence="2 3" key="1">
    <citation type="submission" date="2019-08" db="EMBL/GenBank/DDBJ databases">
        <authorList>
            <person name="Duncan S."/>
            <person name="Walker A."/>
        </authorList>
    </citation>
    <scope>NUCLEOTIDE SEQUENCE [LARGE SCALE GENOMIC DNA]</scope>
    <source>
        <strain evidence="2 3">L2-21</strain>
    </source>
</reference>
<dbReference type="EMBL" id="VSTG01000001">
    <property type="protein sequence ID" value="TYL60089.1"/>
    <property type="molecule type" value="Genomic_DNA"/>
</dbReference>
<evidence type="ECO:0000256" key="1">
    <source>
        <dbReference type="SAM" id="MobiDB-lite"/>
    </source>
</evidence>
<gene>
    <name evidence="2" type="ORF">FYL37_00355</name>
</gene>
<protein>
    <recommendedName>
        <fullName evidence="4">Lipoprotein</fullName>
    </recommendedName>
</protein>
<proteinExistence type="predicted"/>
<name>A0A5S4VPB2_9FIRM</name>
<organism evidence="2 3">
    <name type="scientific">Agathobacter rectalis</name>
    <dbReference type="NCBI Taxonomy" id="39491"/>
    <lineage>
        <taxon>Bacteria</taxon>
        <taxon>Bacillati</taxon>
        <taxon>Bacillota</taxon>
        <taxon>Clostridia</taxon>
        <taxon>Lachnospirales</taxon>
        <taxon>Lachnospiraceae</taxon>
        <taxon>Agathobacter</taxon>
    </lineage>
</organism>